<accession>A0A7R9GBS1</accession>
<dbReference type="EMBL" id="CAJPEX010000370">
    <property type="protein sequence ID" value="CAG0915353.1"/>
    <property type="molecule type" value="Genomic_DNA"/>
</dbReference>
<dbReference type="CDD" id="cd00064">
    <property type="entry name" value="FU"/>
    <property type="match status" value="2"/>
</dbReference>
<dbReference type="InterPro" id="IPR036941">
    <property type="entry name" value="Rcpt_L-dom_sf"/>
</dbReference>
<dbReference type="Gene3D" id="2.10.220.10">
    <property type="entry name" value="Hormone Receptor, Insulin-like Growth Factor Receptor 1, Chain A, domain 2"/>
    <property type="match status" value="3"/>
</dbReference>
<dbReference type="InterPro" id="IPR009030">
    <property type="entry name" value="Growth_fac_rcpt_cys_sf"/>
</dbReference>
<feature type="domain" description="Growth factor receptor" evidence="3">
    <location>
        <begin position="225"/>
        <end position="335"/>
    </location>
</feature>
<evidence type="ECO:0000256" key="1">
    <source>
        <dbReference type="ARBA" id="ARBA00023180"/>
    </source>
</evidence>
<dbReference type="Pfam" id="PF14843">
    <property type="entry name" value="GF_recep_IV"/>
    <property type="match status" value="1"/>
</dbReference>
<dbReference type="Gene3D" id="3.80.20.20">
    <property type="entry name" value="Receptor L-domain"/>
    <property type="match status" value="1"/>
</dbReference>
<dbReference type="InterPro" id="IPR000494">
    <property type="entry name" value="Rcpt_L-dom"/>
</dbReference>
<dbReference type="OrthoDB" id="6219513at2759"/>
<dbReference type="Proteomes" id="UP000678499">
    <property type="component" value="Unassembled WGS sequence"/>
</dbReference>
<dbReference type="FunFam" id="2.10.220.10:FF:000002">
    <property type="entry name" value="Receptor protein-tyrosine kinase"/>
    <property type="match status" value="1"/>
</dbReference>
<dbReference type="InterPro" id="IPR032778">
    <property type="entry name" value="GF_recep_IV"/>
</dbReference>
<reference evidence="4" key="1">
    <citation type="submission" date="2020-11" db="EMBL/GenBank/DDBJ databases">
        <authorList>
            <person name="Tran Van P."/>
        </authorList>
    </citation>
    <scope>NUCLEOTIDE SEQUENCE</scope>
</reference>
<dbReference type="Pfam" id="PF01030">
    <property type="entry name" value="Recep_L_domain"/>
    <property type="match status" value="1"/>
</dbReference>
<dbReference type="SUPFAM" id="SSF57184">
    <property type="entry name" value="Growth factor receptor domain"/>
    <property type="match status" value="2"/>
</dbReference>
<evidence type="ECO:0000259" key="3">
    <source>
        <dbReference type="Pfam" id="PF14843"/>
    </source>
</evidence>
<evidence type="ECO:0008006" key="6">
    <source>
        <dbReference type="Google" id="ProtNLM"/>
    </source>
</evidence>
<sequence>MIWKRIANPANVLMAAWQKGWVRLSWQLALLFSGHNSVMEDDECVPCDGVCPRQCKADDEVIHSGNVGAFEGCEMIEGSIKIMDHSFTGFRPLGKEGSTFLGEPHPPMHPDRLEVFSSLRRVTGFISIQANHPAFKNLSYFRNLEEIKGVDMTEFSSALYIIKTSLEFLGLRSLKTIMEGAVSILENDKLCLVDSVDWSLIKRSSYMPLLMNNSSPEKCRRAGLVCHKQCSDEGCWGPGPDQCVSCRNFKFEQSCVDACNPRDGLYEADGKVCARCHSECKQMCRGPGAGNCTDCLHVKDGPFCVAQCPGTKYQQGGVCKDCHANCDDGCDGPGAFIGPRGCHSCKRGIADFYNNVTVVNCLPEEAPCPAGYFSEYVGEKEENKALKPMSGKYVCRKCHERCKQCTGYGFHVSVCSECTYVRKGEQCEVECPLDFFEDKPRKECVPCHSECRMCHGPLASDCSSCLHYRLYQDPDSFDSAKNTTMPYNCTATCPEDFPHKVFPKDSSDAYCARDMSLLGCVSGFEVLIFIECH</sequence>
<dbReference type="AlphaFoldDB" id="A0A7R9GBS1"/>
<dbReference type="FunFam" id="2.10.220.10:FF:000024">
    <property type="entry name" value="Receptor protein-tyrosine kinase"/>
    <property type="match status" value="1"/>
</dbReference>
<name>A0A7R9GBS1_9CRUS</name>
<feature type="domain" description="Receptor L-domain" evidence="2">
    <location>
        <begin position="72"/>
        <end position="201"/>
    </location>
</feature>
<proteinExistence type="predicted"/>
<dbReference type="InterPro" id="IPR006212">
    <property type="entry name" value="Furin_repeat"/>
</dbReference>
<gene>
    <name evidence="4" type="ORF">NMOB1V02_LOCUS3001</name>
</gene>
<dbReference type="EMBL" id="OA882407">
    <property type="protein sequence ID" value="CAD7275201.1"/>
    <property type="molecule type" value="Genomic_DNA"/>
</dbReference>
<dbReference type="SMART" id="SM00261">
    <property type="entry name" value="FU"/>
    <property type="match status" value="5"/>
</dbReference>
<organism evidence="4">
    <name type="scientific">Notodromas monacha</name>
    <dbReference type="NCBI Taxonomy" id="399045"/>
    <lineage>
        <taxon>Eukaryota</taxon>
        <taxon>Metazoa</taxon>
        <taxon>Ecdysozoa</taxon>
        <taxon>Arthropoda</taxon>
        <taxon>Crustacea</taxon>
        <taxon>Oligostraca</taxon>
        <taxon>Ostracoda</taxon>
        <taxon>Podocopa</taxon>
        <taxon>Podocopida</taxon>
        <taxon>Cypridocopina</taxon>
        <taxon>Cypridoidea</taxon>
        <taxon>Cyprididae</taxon>
        <taxon>Notodromas</taxon>
    </lineage>
</organism>
<evidence type="ECO:0000259" key="2">
    <source>
        <dbReference type="Pfam" id="PF01030"/>
    </source>
</evidence>
<keyword evidence="5" id="KW-1185">Reference proteome</keyword>
<protein>
    <recommendedName>
        <fullName evidence="6">Receptor protein-tyrosine kinase</fullName>
    </recommendedName>
</protein>
<dbReference type="SUPFAM" id="SSF52058">
    <property type="entry name" value="L domain-like"/>
    <property type="match status" value="1"/>
</dbReference>
<evidence type="ECO:0000313" key="5">
    <source>
        <dbReference type="Proteomes" id="UP000678499"/>
    </source>
</evidence>
<keyword evidence="1" id="KW-0325">Glycoprotein</keyword>
<evidence type="ECO:0000313" key="4">
    <source>
        <dbReference type="EMBL" id="CAD7275201.1"/>
    </source>
</evidence>